<comment type="caution">
    <text evidence="3">The sequence shown here is derived from an EMBL/GenBank/DDBJ whole genome shotgun (WGS) entry which is preliminary data.</text>
</comment>
<dbReference type="EMBL" id="JAUEPS010000042">
    <property type="protein sequence ID" value="KAK0448286.1"/>
    <property type="molecule type" value="Genomic_DNA"/>
</dbReference>
<reference evidence="3" key="1">
    <citation type="submission" date="2023-06" db="EMBL/GenBank/DDBJ databases">
        <authorList>
            <consortium name="Lawrence Berkeley National Laboratory"/>
            <person name="Ahrendt S."/>
            <person name="Sahu N."/>
            <person name="Indic B."/>
            <person name="Wong-Bajracharya J."/>
            <person name="Merenyi Z."/>
            <person name="Ke H.-M."/>
            <person name="Monk M."/>
            <person name="Kocsube S."/>
            <person name="Drula E."/>
            <person name="Lipzen A."/>
            <person name="Balint B."/>
            <person name="Henrissat B."/>
            <person name="Andreopoulos B."/>
            <person name="Martin F.M."/>
            <person name="Harder C.B."/>
            <person name="Rigling D."/>
            <person name="Ford K.L."/>
            <person name="Foster G.D."/>
            <person name="Pangilinan J."/>
            <person name="Papanicolaou A."/>
            <person name="Barry K."/>
            <person name="LaButti K."/>
            <person name="Viragh M."/>
            <person name="Koriabine M."/>
            <person name="Yan M."/>
            <person name="Riley R."/>
            <person name="Champramary S."/>
            <person name="Plett K.L."/>
            <person name="Tsai I.J."/>
            <person name="Slot J."/>
            <person name="Sipos G."/>
            <person name="Plett J."/>
            <person name="Nagy L.G."/>
            <person name="Grigoriev I.V."/>
        </authorList>
    </citation>
    <scope>NUCLEOTIDE SEQUENCE</scope>
    <source>
        <strain evidence="3">CCBAS 213</strain>
    </source>
</reference>
<accession>A0AA39JUX1</accession>
<evidence type="ECO:0000313" key="4">
    <source>
        <dbReference type="Proteomes" id="UP001175211"/>
    </source>
</evidence>
<dbReference type="GeneID" id="85367258"/>
<keyword evidence="2" id="KW-0732">Signal</keyword>
<feature type="region of interest" description="Disordered" evidence="1">
    <location>
        <begin position="107"/>
        <end position="127"/>
    </location>
</feature>
<evidence type="ECO:0000256" key="1">
    <source>
        <dbReference type="SAM" id="MobiDB-lite"/>
    </source>
</evidence>
<feature type="chain" id="PRO_5041234077" evidence="2">
    <location>
        <begin position="19"/>
        <end position="176"/>
    </location>
</feature>
<evidence type="ECO:0000313" key="3">
    <source>
        <dbReference type="EMBL" id="KAK0448286.1"/>
    </source>
</evidence>
<evidence type="ECO:0000256" key="2">
    <source>
        <dbReference type="SAM" id="SignalP"/>
    </source>
</evidence>
<feature type="signal peptide" evidence="2">
    <location>
        <begin position="1"/>
        <end position="18"/>
    </location>
</feature>
<protein>
    <submittedName>
        <fullName evidence="3">Uncharacterized protein</fullName>
    </submittedName>
</protein>
<organism evidence="3 4">
    <name type="scientific">Armillaria tabescens</name>
    <name type="common">Ringless honey mushroom</name>
    <name type="synonym">Agaricus tabescens</name>
    <dbReference type="NCBI Taxonomy" id="1929756"/>
    <lineage>
        <taxon>Eukaryota</taxon>
        <taxon>Fungi</taxon>
        <taxon>Dikarya</taxon>
        <taxon>Basidiomycota</taxon>
        <taxon>Agaricomycotina</taxon>
        <taxon>Agaricomycetes</taxon>
        <taxon>Agaricomycetidae</taxon>
        <taxon>Agaricales</taxon>
        <taxon>Marasmiineae</taxon>
        <taxon>Physalacriaceae</taxon>
        <taxon>Desarmillaria</taxon>
    </lineage>
</organism>
<keyword evidence="4" id="KW-1185">Reference proteome</keyword>
<gene>
    <name evidence="3" type="ORF">EV420DRAFT_851328</name>
</gene>
<proteinExistence type="predicted"/>
<dbReference type="AlphaFoldDB" id="A0AA39JUX1"/>
<dbReference type="Proteomes" id="UP001175211">
    <property type="component" value="Unassembled WGS sequence"/>
</dbReference>
<name>A0AA39JUX1_ARMTA</name>
<sequence>MELLLVLLTLVPIPSLKLRNKKASGGRREESSWCPEPYSVARPGISLSFLAVVWASTSKPLPLEIYPYLIPYYGISESSLALLGPGAQKLSPILGNIFREHPQSKRPCKGPIPLRGGPRPEKNHRCSGVNKMQVHPMVLSYRGTQLWLQLESRRSRGPPNDLTDRLILLYDNRLTV</sequence>
<dbReference type="RefSeq" id="XP_060326391.1">
    <property type="nucleotide sequence ID" value="XM_060483710.1"/>
</dbReference>